<organism evidence="3 4">
    <name type="scientific">Paramuricea clavata</name>
    <name type="common">Red gorgonian</name>
    <name type="synonym">Violescent sea-whip</name>
    <dbReference type="NCBI Taxonomy" id="317549"/>
    <lineage>
        <taxon>Eukaryota</taxon>
        <taxon>Metazoa</taxon>
        <taxon>Cnidaria</taxon>
        <taxon>Anthozoa</taxon>
        <taxon>Octocorallia</taxon>
        <taxon>Malacalcyonacea</taxon>
        <taxon>Plexauridae</taxon>
        <taxon>Paramuricea</taxon>
    </lineage>
</organism>
<keyword evidence="4" id="KW-1185">Reference proteome</keyword>
<sequence length="228" mass="25979">MADKIRTRGAKPAISYAALHSLCNIHAEKKKQQTRKATGKFFEAERIIARRNGQAKREYLVKWIGYPTFKSSWEPEANLNETLLRSYNHPEPDGRRIDTCCLAFQSGIIQGIKSSGVDSHIYVPFDLDVWRYLTQDRGTAIGRGAFLLEKNEFDRFAPFLPTHRFYVMDRHGEGTTAVDFPIRVRPFLSKSGAKNFIVGEDGNLTNAPIVYSEKLSIYFVKRACNVNI</sequence>
<name>A0A6S7G176_PARCT</name>
<dbReference type="CDD" id="cd00024">
    <property type="entry name" value="CD_CSD"/>
    <property type="match status" value="1"/>
</dbReference>
<dbReference type="Pfam" id="PF00385">
    <property type="entry name" value="Chromo"/>
    <property type="match status" value="1"/>
</dbReference>
<accession>A0A6S7G176</accession>
<dbReference type="InterPro" id="IPR000953">
    <property type="entry name" value="Chromo/chromo_shadow_dom"/>
</dbReference>
<protein>
    <submittedName>
        <fullName evidence="3">Uncharacterized protein</fullName>
    </submittedName>
</protein>
<dbReference type="InterPro" id="IPR023780">
    <property type="entry name" value="Chromo_domain"/>
</dbReference>
<proteinExistence type="predicted"/>
<evidence type="ECO:0000256" key="1">
    <source>
        <dbReference type="ARBA" id="ARBA00004123"/>
    </source>
</evidence>
<dbReference type="AlphaFoldDB" id="A0A6S7G176"/>
<dbReference type="PANTHER" id="PTHR22812">
    <property type="entry name" value="CHROMOBOX PROTEIN"/>
    <property type="match status" value="1"/>
</dbReference>
<keyword evidence="2" id="KW-0539">Nucleus</keyword>
<dbReference type="SUPFAM" id="SSF54160">
    <property type="entry name" value="Chromo domain-like"/>
    <property type="match status" value="1"/>
</dbReference>
<reference evidence="3" key="1">
    <citation type="submission" date="2020-04" db="EMBL/GenBank/DDBJ databases">
        <authorList>
            <person name="Alioto T."/>
            <person name="Alioto T."/>
            <person name="Gomez Garrido J."/>
        </authorList>
    </citation>
    <scope>NUCLEOTIDE SEQUENCE</scope>
    <source>
        <strain evidence="3">A484AB</strain>
    </source>
</reference>
<evidence type="ECO:0000313" key="4">
    <source>
        <dbReference type="Proteomes" id="UP001152795"/>
    </source>
</evidence>
<dbReference type="SMART" id="SM00298">
    <property type="entry name" value="CHROMO"/>
    <property type="match status" value="1"/>
</dbReference>
<comment type="caution">
    <text evidence="3">The sequence shown here is derived from an EMBL/GenBank/DDBJ whole genome shotgun (WGS) entry which is preliminary data.</text>
</comment>
<dbReference type="GO" id="GO:0005634">
    <property type="term" value="C:nucleus"/>
    <property type="evidence" value="ECO:0007669"/>
    <property type="project" value="UniProtKB-SubCell"/>
</dbReference>
<comment type="subcellular location">
    <subcellularLocation>
        <location evidence="1">Nucleus</location>
    </subcellularLocation>
</comment>
<dbReference type="PROSITE" id="PS00598">
    <property type="entry name" value="CHROMO_1"/>
    <property type="match status" value="1"/>
</dbReference>
<dbReference type="OrthoDB" id="5959797at2759"/>
<dbReference type="EMBL" id="CACRXK020000874">
    <property type="protein sequence ID" value="CAB3985455.1"/>
    <property type="molecule type" value="Genomic_DNA"/>
</dbReference>
<dbReference type="InterPro" id="IPR016197">
    <property type="entry name" value="Chromo-like_dom_sf"/>
</dbReference>
<dbReference type="Gene3D" id="2.40.50.40">
    <property type="match status" value="1"/>
</dbReference>
<dbReference type="Proteomes" id="UP001152795">
    <property type="component" value="Unassembled WGS sequence"/>
</dbReference>
<evidence type="ECO:0000256" key="2">
    <source>
        <dbReference type="ARBA" id="ARBA00023242"/>
    </source>
</evidence>
<dbReference type="InterPro" id="IPR051219">
    <property type="entry name" value="Heterochromatin_chromo-domain"/>
</dbReference>
<dbReference type="InterPro" id="IPR023779">
    <property type="entry name" value="Chromodomain_CS"/>
</dbReference>
<evidence type="ECO:0000313" key="3">
    <source>
        <dbReference type="EMBL" id="CAB3985455.1"/>
    </source>
</evidence>
<dbReference type="PROSITE" id="PS50013">
    <property type="entry name" value="CHROMO_2"/>
    <property type="match status" value="1"/>
</dbReference>
<gene>
    <name evidence="3" type="ORF">PACLA_8A004281</name>
</gene>